<protein>
    <recommendedName>
        <fullName evidence="4">ATP-grasp domain-containing protein</fullName>
    </recommendedName>
</protein>
<name>A0AA46SVA3_9XANT</name>
<evidence type="ECO:0000256" key="3">
    <source>
        <dbReference type="SAM" id="MobiDB-lite"/>
    </source>
</evidence>
<feature type="region of interest" description="Disordered" evidence="3">
    <location>
        <begin position="359"/>
        <end position="380"/>
    </location>
</feature>
<dbReference type="GO" id="GO:0046872">
    <property type="term" value="F:metal ion binding"/>
    <property type="evidence" value="ECO:0007669"/>
    <property type="project" value="InterPro"/>
</dbReference>
<dbReference type="GO" id="GO:0009432">
    <property type="term" value="P:SOS response"/>
    <property type="evidence" value="ECO:0007669"/>
    <property type="project" value="TreeGrafter"/>
</dbReference>
<gene>
    <name evidence="5" type="ORF">NG824_01815</name>
</gene>
<evidence type="ECO:0000259" key="4">
    <source>
        <dbReference type="PROSITE" id="PS50975"/>
    </source>
</evidence>
<dbReference type="RefSeq" id="WP_267093329.1">
    <property type="nucleotide sequence ID" value="NZ_CP099534.1"/>
</dbReference>
<proteinExistence type="predicted"/>
<accession>A0AA46SVA3</accession>
<dbReference type="PROSITE" id="PS50975">
    <property type="entry name" value="ATP_GRASP"/>
    <property type="match status" value="1"/>
</dbReference>
<dbReference type="PANTHER" id="PTHR21621">
    <property type="entry name" value="RIBOSOMAL PROTEIN S6 MODIFICATION PROTEIN"/>
    <property type="match status" value="1"/>
</dbReference>
<dbReference type="AlphaFoldDB" id="A0AA46SVA3"/>
<reference evidence="5" key="1">
    <citation type="submission" date="2022-06" db="EMBL/GenBank/DDBJ databases">
        <title>Dynamics of rice microbiomes reveals core vertical transmitted seed endophytes.</title>
        <authorList>
            <person name="Liao K."/>
            <person name="Zhang X."/>
        </authorList>
    </citation>
    <scope>NUCLEOTIDE SEQUENCE</scope>
    <source>
        <strain evidence="5">JR3-14</strain>
    </source>
</reference>
<evidence type="ECO:0000313" key="5">
    <source>
        <dbReference type="EMBL" id="UYK89221.1"/>
    </source>
</evidence>
<evidence type="ECO:0000256" key="2">
    <source>
        <dbReference type="PROSITE-ProRule" id="PRU00409"/>
    </source>
</evidence>
<dbReference type="GO" id="GO:0005524">
    <property type="term" value="F:ATP binding"/>
    <property type="evidence" value="ECO:0007669"/>
    <property type="project" value="UniProtKB-UniRule"/>
</dbReference>
<dbReference type="PANTHER" id="PTHR21621:SF0">
    <property type="entry name" value="BETA-CITRYLGLUTAMATE SYNTHASE B-RELATED"/>
    <property type="match status" value="1"/>
</dbReference>
<dbReference type="SUPFAM" id="SSF56059">
    <property type="entry name" value="Glutathione synthetase ATP-binding domain-like"/>
    <property type="match status" value="1"/>
</dbReference>
<keyword evidence="1" id="KW-0464">Manganese</keyword>
<evidence type="ECO:0000256" key="1">
    <source>
        <dbReference type="ARBA" id="ARBA00023211"/>
    </source>
</evidence>
<keyword evidence="2" id="KW-0067">ATP-binding</keyword>
<dbReference type="Proteomes" id="UP001164392">
    <property type="component" value="Chromosome"/>
</dbReference>
<dbReference type="Gene3D" id="3.30.470.20">
    <property type="entry name" value="ATP-grasp fold, B domain"/>
    <property type="match status" value="1"/>
</dbReference>
<feature type="domain" description="ATP-grasp" evidence="4">
    <location>
        <begin position="153"/>
        <end position="343"/>
    </location>
</feature>
<feature type="compositionally biased region" description="Polar residues" evidence="3">
    <location>
        <begin position="361"/>
        <end position="380"/>
    </location>
</feature>
<dbReference type="GO" id="GO:0005737">
    <property type="term" value="C:cytoplasm"/>
    <property type="evidence" value="ECO:0007669"/>
    <property type="project" value="TreeGrafter"/>
</dbReference>
<evidence type="ECO:0000313" key="6">
    <source>
        <dbReference type="Proteomes" id="UP001164392"/>
    </source>
</evidence>
<dbReference type="InterPro" id="IPR011761">
    <property type="entry name" value="ATP-grasp"/>
</dbReference>
<organism evidence="5 6">
    <name type="scientific">Xanthomonas sacchari</name>
    <dbReference type="NCBI Taxonomy" id="56458"/>
    <lineage>
        <taxon>Bacteria</taxon>
        <taxon>Pseudomonadati</taxon>
        <taxon>Pseudomonadota</taxon>
        <taxon>Gammaproteobacteria</taxon>
        <taxon>Lysobacterales</taxon>
        <taxon>Lysobacteraceae</taxon>
        <taxon>Xanthomonas</taxon>
    </lineage>
</organism>
<sequence length="380" mass="41677">MAVLQRRHASGEDAQRVQTMQEDAKNILIVAPQHDTHAATIAAMIGAAGHRVDLFDSSAWPSGLGGSMLCDTHGARFVRDGSPLRYDTAWCRRLLFKKPAPAGVHEQDVGFIRSEGMLFDLGALAVMGSGVGVQRWINAPMQALMADQKALQLAIAASSGLRIPRTLISHRAEDIRHFRDREPEGVVVKPFNVGAWSENAGYSVSYATRIRIEEPLADGDVSACPTNYQEVVRHRGDVRIVCLQGEYVAVKMTHALEGEIDYRAVRHKTAITYAETALPDGLLAKLERLRQTLAIDFFCADFLLPADGGELVFIELNPGGQFLYLDQRLAQLDIARRFCALLVHGATARYQEFERPMAAVPSTQAPTRASTPSEANSLCE</sequence>
<keyword evidence="2" id="KW-0547">Nucleotide-binding</keyword>
<dbReference type="GO" id="GO:0018169">
    <property type="term" value="F:ribosomal S6-glutamic acid ligase activity"/>
    <property type="evidence" value="ECO:0007669"/>
    <property type="project" value="TreeGrafter"/>
</dbReference>
<dbReference type="EMBL" id="CP099534">
    <property type="protein sequence ID" value="UYK89221.1"/>
    <property type="molecule type" value="Genomic_DNA"/>
</dbReference>